<proteinExistence type="predicted"/>
<evidence type="ECO:0000313" key="1">
    <source>
        <dbReference type="EMBL" id="AKP52388.1"/>
    </source>
</evidence>
<organism evidence="1 2">
    <name type="scientific">Cyclobacterium amurskyense</name>
    <dbReference type="NCBI Taxonomy" id="320787"/>
    <lineage>
        <taxon>Bacteria</taxon>
        <taxon>Pseudomonadati</taxon>
        <taxon>Bacteroidota</taxon>
        <taxon>Cytophagia</taxon>
        <taxon>Cytophagales</taxon>
        <taxon>Cyclobacteriaceae</taxon>
        <taxon>Cyclobacterium</taxon>
    </lineage>
</organism>
<accession>A0A0H4PHP3</accession>
<dbReference type="STRING" id="320787.CA2015_2983"/>
<reference evidence="1 2" key="1">
    <citation type="submission" date="2015-07" db="EMBL/GenBank/DDBJ databases">
        <authorList>
            <person name="Kim K.M."/>
        </authorList>
    </citation>
    <scope>NUCLEOTIDE SEQUENCE [LARGE SCALE GENOMIC DNA]</scope>
    <source>
        <strain evidence="1 2">KCTC 12363</strain>
    </source>
</reference>
<keyword evidence="2" id="KW-1185">Reference proteome</keyword>
<dbReference type="RefSeq" id="WP_048642609.1">
    <property type="nucleotide sequence ID" value="NZ_CP012040.1"/>
</dbReference>
<dbReference type="AlphaFoldDB" id="A0A0H4PHP3"/>
<gene>
    <name evidence="1" type="ORF">CA2015_2983</name>
</gene>
<name>A0A0H4PHP3_9BACT</name>
<dbReference type="KEGG" id="camu:CA2015_2983"/>
<sequence length="236" mass="27522">MGKLSDNWISEGWVDFEYKKYLLLACLQDVEKDFKSVKLYPPLAELIHHYQKLENLDKTRNELKSGFPKEVDKVDLKKLTITYKDKTNEDEVMKQMGEIISYALPQIKKQIEEGKSIYEFIEGQLEIEPVGLSALYQKEGYALVSNGNSKDILVYRYKIDLFQNSLDKYRGIVLRFVAAFRKSLSNTCNRIKLDLIKNFTDLPNPSTWRIYSKQDVPLQESLLPISKRLLLRNISV</sequence>
<protein>
    <submittedName>
        <fullName evidence="1">Uncharacterized protein</fullName>
    </submittedName>
</protein>
<dbReference type="EMBL" id="CP012040">
    <property type="protein sequence ID" value="AKP52388.1"/>
    <property type="molecule type" value="Genomic_DNA"/>
</dbReference>
<evidence type="ECO:0000313" key="2">
    <source>
        <dbReference type="Proteomes" id="UP000036520"/>
    </source>
</evidence>
<dbReference type="OrthoDB" id="1523307at2"/>
<dbReference type="Proteomes" id="UP000036520">
    <property type="component" value="Chromosome"/>
</dbReference>
<dbReference type="PATRIC" id="fig|320787.5.peg.3263"/>